<comment type="caution">
    <text evidence="1">The sequence shown here is derived from an EMBL/GenBank/DDBJ whole genome shotgun (WGS) entry which is preliminary data.</text>
</comment>
<proteinExistence type="predicted"/>
<gene>
    <name evidence="1" type="ORF">QT716_12890</name>
</gene>
<reference evidence="1 2" key="1">
    <citation type="submission" date="2023-06" db="EMBL/GenBank/DDBJ databases">
        <title>Sporosarcina sp. nov., isolated from Korean traditional fermented seafood 'Jeotgal'.</title>
        <authorList>
            <person name="Yang A.-I."/>
            <person name="Shin N.-R."/>
        </authorList>
    </citation>
    <scope>NUCLEOTIDE SEQUENCE [LARGE SCALE GENOMIC DNA]</scope>
    <source>
        <strain evidence="1 2">KCTC3840</strain>
    </source>
</reference>
<keyword evidence="2" id="KW-1185">Reference proteome</keyword>
<protein>
    <recommendedName>
        <fullName evidence="3">Alcohol dehydrogenase</fullName>
    </recommendedName>
</protein>
<dbReference type="EMBL" id="JAUBDH010000008">
    <property type="protein sequence ID" value="MDW0110934.1"/>
    <property type="molecule type" value="Genomic_DNA"/>
</dbReference>
<sequence length="52" mass="6358">MGKYQLDYKGLKAVSKYHEKLKPEKFDKKQQLEKIRTEYLEKKQKQKDKPSE</sequence>
<accession>A0ABU4G1U1</accession>
<organism evidence="1 2">
    <name type="scientific">Sporosarcina aquimarina</name>
    <dbReference type="NCBI Taxonomy" id="114975"/>
    <lineage>
        <taxon>Bacteria</taxon>
        <taxon>Bacillati</taxon>
        <taxon>Bacillota</taxon>
        <taxon>Bacilli</taxon>
        <taxon>Bacillales</taxon>
        <taxon>Caryophanaceae</taxon>
        <taxon>Sporosarcina</taxon>
    </lineage>
</organism>
<evidence type="ECO:0000313" key="1">
    <source>
        <dbReference type="EMBL" id="MDW0110934.1"/>
    </source>
</evidence>
<evidence type="ECO:0008006" key="3">
    <source>
        <dbReference type="Google" id="ProtNLM"/>
    </source>
</evidence>
<dbReference type="RefSeq" id="WP_317936511.1">
    <property type="nucleotide sequence ID" value="NZ_JAUBDH010000008.1"/>
</dbReference>
<dbReference type="Proteomes" id="UP001280629">
    <property type="component" value="Unassembled WGS sequence"/>
</dbReference>
<name>A0ABU4G1U1_9BACL</name>
<evidence type="ECO:0000313" key="2">
    <source>
        <dbReference type="Proteomes" id="UP001280629"/>
    </source>
</evidence>